<evidence type="ECO:0000313" key="2">
    <source>
        <dbReference type="Proteomes" id="UP001299546"/>
    </source>
</evidence>
<organism evidence="1 2">
    <name type="scientific">Bariatricus massiliensis</name>
    <dbReference type="NCBI Taxonomy" id="1745713"/>
    <lineage>
        <taxon>Bacteria</taxon>
        <taxon>Bacillati</taxon>
        <taxon>Bacillota</taxon>
        <taxon>Clostridia</taxon>
        <taxon>Lachnospirales</taxon>
        <taxon>Lachnospiraceae</taxon>
        <taxon>Bariatricus</taxon>
    </lineage>
</organism>
<evidence type="ECO:0000313" key="1">
    <source>
        <dbReference type="EMBL" id="MCB7389258.1"/>
    </source>
</evidence>
<keyword evidence="2" id="KW-1185">Reference proteome</keyword>
<reference evidence="1 2" key="1">
    <citation type="submission" date="2021-10" db="EMBL/GenBank/DDBJ databases">
        <title>Collection of gut derived symbiotic bacterial strains cultured from healthy donors.</title>
        <authorList>
            <person name="Lin H."/>
            <person name="Littmann E."/>
            <person name="Kohout C."/>
            <person name="Pamer E.G."/>
        </authorList>
    </citation>
    <scope>NUCLEOTIDE SEQUENCE [LARGE SCALE GENOMIC DNA]</scope>
    <source>
        <strain evidence="1 2">DFI.1.165</strain>
    </source>
</reference>
<dbReference type="EMBL" id="JAJCIS010000021">
    <property type="protein sequence ID" value="MCB7389258.1"/>
    <property type="molecule type" value="Genomic_DNA"/>
</dbReference>
<dbReference type="Proteomes" id="UP001299546">
    <property type="component" value="Unassembled WGS sequence"/>
</dbReference>
<comment type="caution">
    <text evidence="1">The sequence shown here is derived from an EMBL/GenBank/DDBJ whole genome shotgun (WGS) entry which is preliminary data.</text>
</comment>
<protein>
    <submittedName>
        <fullName evidence="1">Uncharacterized protein</fullName>
    </submittedName>
</protein>
<gene>
    <name evidence="1" type="ORF">LIZ65_18405</name>
</gene>
<proteinExistence type="predicted"/>
<name>A0ABS8DLC9_9FIRM</name>
<sequence>MIITQEQLIREIAETENINLADLRRIFAGLEGLIFRYLSMASPSESVTVKPLKGLSVECKYVPERHLHTYQELHCRERIWAKPKITRYYNRKLNEGGFSWT</sequence>
<accession>A0ABS8DLC9</accession>
<dbReference type="RefSeq" id="WP_066735846.1">
    <property type="nucleotide sequence ID" value="NZ_JAJCIQ010000020.1"/>
</dbReference>